<evidence type="ECO:0000256" key="7">
    <source>
        <dbReference type="ARBA" id="ARBA00023015"/>
    </source>
</evidence>
<protein>
    <recommendedName>
        <fullName evidence="12">C2H2-type domain-containing protein</fullName>
    </recommendedName>
</protein>
<accession>A0A8C2UIV3</accession>
<evidence type="ECO:0000259" key="12">
    <source>
        <dbReference type="PROSITE" id="PS50157"/>
    </source>
</evidence>
<dbReference type="GO" id="GO:0005634">
    <property type="term" value="C:nucleus"/>
    <property type="evidence" value="ECO:0007669"/>
    <property type="project" value="UniProtKB-SubCell"/>
</dbReference>
<feature type="domain" description="C2H2-type" evidence="12">
    <location>
        <begin position="237"/>
        <end position="264"/>
    </location>
</feature>
<proteinExistence type="inferred from homology"/>
<dbReference type="SMART" id="SM00355">
    <property type="entry name" value="ZnF_C2H2"/>
    <property type="match status" value="3"/>
</dbReference>
<reference evidence="13" key="2">
    <citation type="submission" date="2025-09" db="UniProtKB">
        <authorList>
            <consortium name="Ensembl"/>
        </authorList>
    </citation>
    <scope>IDENTIFICATION</scope>
</reference>
<dbReference type="InterPro" id="IPR036236">
    <property type="entry name" value="Znf_C2H2_sf"/>
</dbReference>
<evidence type="ECO:0000256" key="8">
    <source>
        <dbReference type="ARBA" id="ARBA00023125"/>
    </source>
</evidence>
<evidence type="ECO:0000256" key="9">
    <source>
        <dbReference type="ARBA" id="ARBA00023163"/>
    </source>
</evidence>
<dbReference type="FunFam" id="3.30.160.60:FF:002254">
    <property type="entry name" value="Zinc finger protein 540"/>
    <property type="match status" value="1"/>
</dbReference>
<evidence type="ECO:0000256" key="2">
    <source>
        <dbReference type="ARBA" id="ARBA00006991"/>
    </source>
</evidence>
<keyword evidence="7" id="KW-0805">Transcription regulation</keyword>
<organism evidence="13 14">
    <name type="scientific">Chinchilla lanigera</name>
    <name type="common">Long-tailed chinchilla</name>
    <name type="synonym">Chinchilla villidera</name>
    <dbReference type="NCBI Taxonomy" id="34839"/>
    <lineage>
        <taxon>Eukaryota</taxon>
        <taxon>Metazoa</taxon>
        <taxon>Chordata</taxon>
        <taxon>Craniata</taxon>
        <taxon>Vertebrata</taxon>
        <taxon>Euteleostomi</taxon>
        <taxon>Mammalia</taxon>
        <taxon>Eutheria</taxon>
        <taxon>Euarchontoglires</taxon>
        <taxon>Glires</taxon>
        <taxon>Rodentia</taxon>
        <taxon>Hystricomorpha</taxon>
        <taxon>Chinchillidae</taxon>
        <taxon>Chinchilla</taxon>
    </lineage>
</organism>
<dbReference type="Ensembl" id="ENSCLAT00000000050.1">
    <property type="protein sequence ID" value="ENSCLAP00000000025.1"/>
    <property type="gene ID" value="ENSCLAG00000000050.1"/>
</dbReference>
<dbReference type="InterPro" id="IPR013087">
    <property type="entry name" value="Znf_C2H2_type"/>
</dbReference>
<dbReference type="Pfam" id="PF00096">
    <property type="entry name" value="zf-C2H2"/>
    <property type="match status" value="3"/>
</dbReference>
<keyword evidence="10" id="KW-0539">Nucleus</keyword>
<dbReference type="PROSITE" id="PS50157">
    <property type="entry name" value="ZINC_FINGER_C2H2_2"/>
    <property type="match status" value="3"/>
</dbReference>
<dbReference type="AlphaFoldDB" id="A0A8C2UIV3"/>
<keyword evidence="8" id="KW-0238">DNA-binding</keyword>
<dbReference type="Gene3D" id="3.30.160.60">
    <property type="entry name" value="Classic Zinc Finger"/>
    <property type="match status" value="4"/>
</dbReference>
<keyword evidence="9" id="KW-0804">Transcription</keyword>
<dbReference type="PANTHER" id="PTHR24377">
    <property type="entry name" value="IP01015P-RELATED"/>
    <property type="match status" value="1"/>
</dbReference>
<evidence type="ECO:0000313" key="14">
    <source>
        <dbReference type="Proteomes" id="UP000694398"/>
    </source>
</evidence>
<sequence>MCSKTLFCFCTLGRNSDDQHIQDECRNCRKNLRGEEAEKSPQCKLQYQHRVTVSQTSGTSVRMKAFGIKPGDSLSCRRLRVGPSAADGLIIANTALKPHEQQGFQEKLSMREKHGKACTELQSFEKYAKTSPVEKAREYMPCVKSYSDCTEVTTLEKKPDVMSFMTPHSVQIGKRCHSVMNMDICVPWDKSFNSLQIQTHQKAHSGEKTHIHKNYGKSFTTNSLGNHERTHRGEKPYICKQCGKAFSNHSNRQVHERTHTGEKPYVCKQCGKAFSTSVVCQNHERTHTGEKPYACNQCGKAFNRKDNWRIHERTHTGEKPYASKQCGKVFSTSGPCQNRKCTPTREKPYVCTQRGKAFSR</sequence>
<dbReference type="GO" id="GO:0008270">
    <property type="term" value="F:zinc ion binding"/>
    <property type="evidence" value="ECO:0007669"/>
    <property type="project" value="UniProtKB-KW"/>
</dbReference>
<feature type="domain" description="C2H2-type" evidence="12">
    <location>
        <begin position="293"/>
        <end position="320"/>
    </location>
</feature>
<dbReference type="InterPro" id="IPR050826">
    <property type="entry name" value="Krueppel_C2H2_ZnFinger"/>
</dbReference>
<evidence type="ECO:0000256" key="4">
    <source>
        <dbReference type="ARBA" id="ARBA00022737"/>
    </source>
</evidence>
<evidence type="ECO:0000256" key="6">
    <source>
        <dbReference type="ARBA" id="ARBA00022833"/>
    </source>
</evidence>
<evidence type="ECO:0000256" key="3">
    <source>
        <dbReference type="ARBA" id="ARBA00022723"/>
    </source>
</evidence>
<evidence type="ECO:0000256" key="5">
    <source>
        <dbReference type="ARBA" id="ARBA00022771"/>
    </source>
</evidence>
<comment type="similarity">
    <text evidence="2">Belongs to the krueppel C2H2-type zinc-finger protein family.</text>
</comment>
<dbReference type="GeneTree" id="ENSGT00940000153805"/>
<evidence type="ECO:0000256" key="1">
    <source>
        <dbReference type="ARBA" id="ARBA00004123"/>
    </source>
</evidence>
<dbReference type="SUPFAM" id="SSF57667">
    <property type="entry name" value="beta-beta-alpha zinc fingers"/>
    <property type="match status" value="3"/>
</dbReference>
<name>A0A8C2UIV3_CHILA</name>
<comment type="subcellular location">
    <subcellularLocation>
        <location evidence="1">Nucleus</location>
    </subcellularLocation>
</comment>
<evidence type="ECO:0000256" key="11">
    <source>
        <dbReference type="PROSITE-ProRule" id="PRU00042"/>
    </source>
</evidence>
<dbReference type="FunFam" id="3.30.160.60:FF:000773">
    <property type="entry name" value="Zinc finger protein 44"/>
    <property type="match status" value="1"/>
</dbReference>
<feature type="domain" description="C2H2-type" evidence="12">
    <location>
        <begin position="265"/>
        <end position="292"/>
    </location>
</feature>
<dbReference type="Proteomes" id="UP000694398">
    <property type="component" value="Unassembled WGS sequence"/>
</dbReference>
<evidence type="ECO:0000313" key="13">
    <source>
        <dbReference type="Ensembl" id="ENSCLAP00000000025.1"/>
    </source>
</evidence>
<reference evidence="13" key="1">
    <citation type="submission" date="2025-08" db="UniProtKB">
        <authorList>
            <consortium name="Ensembl"/>
        </authorList>
    </citation>
    <scope>IDENTIFICATION</scope>
</reference>
<keyword evidence="14" id="KW-1185">Reference proteome</keyword>
<dbReference type="PROSITE" id="PS00028">
    <property type="entry name" value="ZINC_FINGER_C2H2_1"/>
    <property type="match status" value="3"/>
</dbReference>
<keyword evidence="4" id="KW-0677">Repeat</keyword>
<keyword evidence="6" id="KW-0862">Zinc</keyword>
<evidence type="ECO:0000256" key="10">
    <source>
        <dbReference type="ARBA" id="ARBA00023242"/>
    </source>
</evidence>
<dbReference type="GO" id="GO:0003677">
    <property type="term" value="F:DNA binding"/>
    <property type="evidence" value="ECO:0007669"/>
    <property type="project" value="UniProtKB-KW"/>
</dbReference>
<keyword evidence="3" id="KW-0479">Metal-binding</keyword>
<keyword evidence="5 11" id="KW-0863">Zinc-finger</keyword>
<dbReference type="FunFam" id="3.30.160.60:FF:001933">
    <property type="entry name" value="Zinc finger protein 870"/>
    <property type="match status" value="1"/>
</dbReference>